<comment type="caution">
    <text evidence="3">The sequence shown here is derived from an EMBL/GenBank/DDBJ whole genome shotgun (WGS) entry which is preliminary data.</text>
</comment>
<dbReference type="Proteomes" id="UP000076023">
    <property type="component" value="Unassembled WGS sequence"/>
</dbReference>
<dbReference type="InterPro" id="IPR052336">
    <property type="entry name" value="MlaD_Phospholipid_Transporter"/>
</dbReference>
<dbReference type="AlphaFoldDB" id="A0A146GC93"/>
<evidence type="ECO:0000313" key="4">
    <source>
        <dbReference type="Proteomes" id="UP000076023"/>
    </source>
</evidence>
<reference evidence="4" key="1">
    <citation type="journal article" date="2017" name="Genome Announc.">
        <title>Draft Genome Sequence of Terrimicrobium sacchariphilum NM-5T, a Facultative Anaerobic Soil Bacterium of the Class Spartobacteria.</title>
        <authorList>
            <person name="Qiu Y.L."/>
            <person name="Tourlousse D.M."/>
            <person name="Matsuura N."/>
            <person name="Ohashi A."/>
            <person name="Sekiguchi Y."/>
        </authorList>
    </citation>
    <scope>NUCLEOTIDE SEQUENCE [LARGE SCALE GENOMIC DNA]</scope>
    <source>
        <strain evidence="4">NM-5</strain>
    </source>
</reference>
<dbReference type="STRING" id="690879.TSACC_23247"/>
<dbReference type="Pfam" id="PF02470">
    <property type="entry name" value="MlaD"/>
    <property type="match status" value="1"/>
</dbReference>
<evidence type="ECO:0000313" key="3">
    <source>
        <dbReference type="EMBL" id="GAT34813.1"/>
    </source>
</evidence>
<dbReference type="InParanoid" id="A0A146GC93"/>
<gene>
    <name evidence="3" type="ORF">TSACC_23247</name>
</gene>
<proteinExistence type="predicted"/>
<dbReference type="OrthoDB" id="9771725at2"/>
<evidence type="ECO:0000259" key="2">
    <source>
        <dbReference type="Pfam" id="PF02470"/>
    </source>
</evidence>
<organism evidence="3 4">
    <name type="scientific">Terrimicrobium sacchariphilum</name>
    <dbReference type="NCBI Taxonomy" id="690879"/>
    <lineage>
        <taxon>Bacteria</taxon>
        <taxon>Pseudomonadati</taxon>
        <taxon>Verrucomicrobiota</taxon>
        <taxon>Terrimicrobiia</taxon>
        <taxon>Terrimicrobiales</taxon>
        <taxon>Terrimicrobiaceae</taxon>
        <taxon>Terrimicrobium</taxon>
    </lineage>
</organism>
<dbReference type="RefSeq" id="WP_075080413.1">
    <property type="nucleotide sequence ID" value="NZ_BDCO01000002.1"/>
</dbReference>
<sequence>MKSKNFGDWAVALVVVACSVALFAALAMALSGRLITQPGRTLKVYFHDVTGIKVSSNVRYAGAPAGRVAGIRMLSPQERIATGDPRNVVELSLAVDRRVPALPADVEVSVAADTLLADKFILISGGNPSGPELDDKVVLQGITPVTFDRLTRNLDGVIDGIAGILKSSPGDSSDLFDRLQAFIQNAQQALDEARGLITSAKPVVQDASALLTDSRQLITTNRDGITRTVTNLERASVSLDKLTIRATTFINTTETKITPLLSDFRVTAENLKITSTYTRFLLRSLAARPQQLIWGNRRPNELPSPEEILKSAKPLPYNP</sequence>
<name>A0A146GC93_TERSA</name>
<dbReference type="InterPro" id="IPR003399">
    <property type="entry name" value="Mce/MlaD"/>
</dbReference>
<dbReference type="EMBL" id="BDCO01000002">
    <property type="protein sequence ID" value="GAT34813.1"/>
    <property type="molecule type" value="Genomic_DNA"/>
</dbReference>
<feature type="region of interest" description="Disordered" evidence="1">
    <location>
        <begin position="296"/>
        <end position="319"/>
    </location>
</feature>
<accession>A0A146GC93</accession>
<keyword evidence="4" id="KW-1185">Reference proteome</keyword>
<protein>
    <submittedName>
        <fullName evidence="3">ABC-type transporter Mla maintaining outer membrane lipid asymmetry</fullName>
    </submittedName>
</protein>
<dbReference type="PANTHER" id="PTHR33371:SF4">
    <property type="entry name" value="INTERMEMBRANE PHOSPHOLIPID TRANSPORT SYSTEM BINDING PROTEIN MLAD"/>
    <property type="match status" value="1"/>
</dbReference>
<feature type="domain" description="Mce/MlaD" evidence="2">
    <location>
        <begin position="39"/>
        <end position="125"/>
    </location>
</feature>
<evidence type="ECO:0000256" key="1">
    <source>
        <dbReference type="SAM" id="MobiDB-lite"/>
    </source>
</evidence>
<dbReference type="PANTHER" id="PTHR33371">
    <property type="entry name" value="INTERMEMBRANE PHOSPHOLIPID TRANSPORT SYSTEM BINDING PROTEIN MLAD-RELATED"/>
    <property type="match status" value="1"/>
</dbReference>